<sequence>MLSPVQHSASSLKTVHLLRALLREASYLPDQSARQYFRSYIVKRFKAYQPAHKATRPRDALALEEFRHRSVQRRRTAVIIQRTRATQRKAHKGLNYLRRANQGELPCLQKVLFLAYGRTGKRRYELLERLLRPELPSSSGGPPQLDHAMPPLHKLYYSDKRFLSFFDAPKQKSPDNYSIAISPRYARLKTVLQSQVKTDIALGRSLKRDHLQTPIRNIWQRPMPMKRARNNVRRWYAETMGRLLPPLPNDEWDGLRALATGERWIEFAKPRVPAIELHVEPRDNQAHSMALIEAGLKLDKQSKADRPWGTERPHNITPRFMRRLYEKIWGYSCKLDWVESQGGGRWNATWGNKIIRTKSYSLPVDQDLFTGVDLSGKIARVPKSEKALLV</sequence>
<dbReference type="AlphaFoldDB" id="A0A6G1K6U2"/>
<organism evidence="2 3">
    <name type="scientific">Pleomassaria siparia CBS 279.74</name>
    <dbReference type="NCBI Taxonomy" id="1314801"/>
    <lineage>
        <taxon>Eukaryota</taxon>
        <taxon>Fungi</taxon>
        <taxon>Dikarya</taxon>
        <taxon>Ascomycota</taxon>
        <taxon>Pezizomycotina</taxon>
        <taxon>Dothideomycetes</taxon>
        <taxon>Pleosporomycetidae</taxon>
        <taxon>Pleosporales</taxon>
        <taxon>Pleomassariaceae</taxon>
        <taxon>Pleomassaria</taxon>
    </lineage>
</organism>
<feature type="domain" description="LYR motif-containing protein Cup1-like N-terminal" evidence="1">
    <location>
        <begin position="17"/>
        <end position="127"/>
    </location>
</feature>
<dbReference type="EMBL" id="MU005771">
    <property type="protein sequence ID" value="KAF2708606.1"/>
    <property type="molecule type" value="Genomic_DNA"/>
</dbReference>
<evidence type="ECO:0000313" key="2">
    <source>
        <dbReference type="EMBL" id="KAF2708606.1"/>
    </source>
</evidence>
<dbReference type="InterPro" id="IPR046896">
    <property type="entry name" value="Cup1-like_N"/>
</dbReference>
<accession>A0A6G1K6U2</accession>
<reference evidence="2" key="1">
    <citation type="journal article" date="2020" name="Stud. Mycol.">
        <title>101 Dothideomycetes genomes: a test case for predicting lifestyles and emergence of pathogens.</title>
        <authorList>
            <person name="Haridas S."/>
            <person name="Albert R."/>
            <person name="Binder M."/>
            <person name="Bloem J."/>
            <person name="Labutti K."/>
            <person name="Salamov A."/>
            <person name="Andreopoulos B."/>
            <person name="Baker S."/>
            <person name="Barry K."/>
            <person name="Bills G."/>
            <person name="Bluhm B."/>
            <person name="Cannon C."/>
            <person name="Castanera R."/>
            <person name="Culley D."/>
            <person name="Daum C."/>
            <person name="Ezra D."/>
            <person name="Gonzalez J."/>
            <person name="Henrissat B."/>
            <person name="Kuo A."/>
            <person name="Liang C."/>
            <person name="Lipzen A."/>
            <person name="Lutzoni F."/>
            <person name="Magnuson J."/>
            <person name="Mondo S."/>
            <person name="Nolan M."/>
            <person name="Ohm R."/>
            <person name="Pangilinan J."/>
            <person name="Park H.-J."/>
            <person name="Ramirez L."/>
            <person name="Alfaro M."/>
            <person name="Sun H."/>
            <person name="Tritt A."/>
            <person name="Yoshinaga Y."/>
            <person name="Zwiers L.-H."/>
            <person name="Turgeon B."/>
            <person name="Goodwin S."/>
            <person name="Spatafora J."/>
            <person name="Crous P."/>
            <person name="Grigoriev I."/>
        </authorList>
    </citation>
    <scope>NUCLEOTIDE SEQUENCE</scope>
    <source>
        <strain evidence="2">CBS 279.74</strain>
    </source>
</reference>
<dbReference type="CDD" id="cd20273">
    <property type="entry name" value="Complex1_LYR_unchar"/>
    <property type="match status" value="1"/>
</dbReference>
<name>A0A6G1K6U2_9PLEO</name>
<protein>
    <recommendedName>
        <fullName evidence="1">LYR motif-containing protein Cup1-like N-terminal domain-containing protein</fullName>
    </recommendedName>
</protein>
<dbReference type="Pfam" id="PF20263">
    <property type="entry name" value="LYRM2-like"/>
    <property type="match status" value="1"/>
</dbReference>
<dbReference type="Proteomes" id="UP000799428">
    <property type="component" value="Unassembled WGS sequence"/>
</dbReference>
<gene>
    <name evidence="2" type="ORF">K504DRAFT_502631</name>
</gene>
<keyword evidence="3" id="KW-1185">Reference proteome</keyword>
<evidence type="ECO:0000313" key="3">
    <source>
        <dbReference type="Proteomes" id="UP000799428"/>
    </source>
</evidence>
<evidence type="ECO:0000259" key="1">
    <source>
        <dbReference type="Pfam" id="PF20263"/>
    </source>
</evidence>
<proteinExistence type="predicted"/>
<dbReference type="OrthoDB" id="5521299at2759"/>